<protein>
    <submittedName>
        <fullName evidence="1">Uncharacterized protein</fullName>
    </submittedName>
</protein>
<sequence length="141" mass="15566">MLITKGDARRLGLNDDLVKYWLLVGAQPTDTMRGILMRADLITPPLMVVMGQKKGPSGDTFIQFFGSHWTLFIGLEAPPSSAQSFSQSCMAYTTEAWMAMIGCTSLMPFSLAYTELAFFISQVSAMITVKKAKWMLLNVGL</sequence>
<dbReference type="InterPro" id="IPR023803">
    <property type="entry name" value="Ribosomal_bS16_dom_sf"/>
</dbReference>
<proteinExistence type="predicted"/>
<evidence type="ECO:0000313" key="2">
    <source>
        <dbReference type="Proteomes" id="UP001314170"/>
    </source>
</evidence>
<accession>A0AAV1SGW5</accession>
<reference evidence="1 2" key="1">
    <citation type="submission" date="2024-01" db="EMBL/GenBank/DDBJ databases">
        <authorList>
            <person name="Waweru B."/>
        </authorList>
    </citation>
    <scope>NUCLEOTIDE SEQUENCE [LARGE SCALE GENOMIC DNA]</scope>
</reference>
<comment type="caution">
    <text evidence="1">The sequence shown here is derived from an EMBL/GenBank/DDBJ whole genome shotgun (WGS) entry which is preliminary data.</text>
</comment>
<dbReference type="SUPFAM" id="SSF54565">
    <property type="entry name" value="Ribosomal protein S16"/>
    <property type="match status" value="1"/>
</dbReference>
<dbReference type="EMBL" id="CAWUPB010001179">
    <property type="protein sequence ID" value="CAK7350012.1"/>
    <property type="molecule type" value="Genomic_DNA"/>
</dbReference>
<evidence type="ECO:0000313" key="1">
    <source>
        <dbReference type="EMBL" id="CAK7350012.1"/>
    </source>
</evidence>
<keyword evidence="2" id="KW-1185">Reference proteome</keyword>
<dbReference type="Proteomes" id="UP001314170">
    <property type="component" value="Unassembled WGS sequence"/>
</dbReference>
<dbReference type="Gene3D" id="3.30.1320.10">
    <property type="match status" value="1"/>
</dbReference>
<dbReference type="AlphaFoldDB" id="A0AAV1SGW5"/>
<name>A0AAV1SGW5_9ROSI</name>
<gene>
    <name evidence="1" type="ORF">DCAF_LOCUS22736</name>
</gene>
<organism evidence="1 2">
    <name type="scientific">Dovyalis caffra</name>
    <dbReference type="NCBI Taxonomy" id="77055"/>
    <lineage>
        <taxon>Eukaryota</taxon>
        <taxon>Viridiplantae</taxon>
        <taxon>Streptophyta</taxon>
        <taxon>Embryophyta</taxon>
        <taxon>Tracheophyta</taxon>
        <taxon>Spermatophyta</taxon>
        <taxon>Magnoliopsida</taxon>
        <taxon>eudicotyledons</taxon>
        <taxon>Gunneridae</taxon>
        <taxon>Pentapetalae</taxon>
        <taxon>rosids</taxon>
        <taxon>fabids</taxon>
        <taxon>Malpighiales</taxon>
        <taxon>Salicaceae</taxon>
        <taxon>Flacourtieae</taxon>
        <taxon>Dovyalis</taxon>
    </lineage>
</organism>